<feature type="compositionally biased region" description="Basic and acidic residues" evidence="3">
    <location>
        <begin position="96"/>
        <end position="116"/>
    </location>
</feature>
<evidence type="ECO:0000256" key="2">
    <source>
        <dbReference type="ARBA" id="ARBA00022679"/>
    </source>
</evidence>
<dbReference type="PANTHER" id="PTHR43542">
    <property type="entry name" value="METHYLTRANSFERASE"/>
    <property type="match status" value="1"/>
</dbReference>
<sequence>MSSSLSPPCFQVSPYVRRLRYDINVHPPPQLPFFSTQLHARILHCSATGNHSTPSLADAIGEEERKREVLESYGLDPSEFGSTSSKRFGRKSRKGRRDEVGRRRKEADVVPPEKPKPPRTTHRLLHVLGGKVRRKNLLSPKGMDVRPMMELVRGAAFDIMQVAGGCPASLRPGRWLDLYSGTGSVGIEALSRGCTEAHFVEMDPWVVSEVLRPNLQWTGFLDVSSIHMIPVENFLQNTENSLGGDGSFDYISVTPPYTVVDYSILMCQLEKSPLVGENTFILVEYPMRTMMPDSCGHLVKIADRRFGRTQLAIYGPNWAQKKKRSKTSKRKAALL</sequence>
<feature type="region of interest" description="Disordered" evidence="3">
    <location>
        <begin position="47"/>
        <end position="121"/>
    </location>
</feature>
<proteinExistence type="predicted"/>
<dbReference type="GO" id="GO:0009507">
    <property type="term" value="C:chloroplast"/>
    <property type="evidence" value="ECO:0000318"/>
    <property type="project" value="GO_Central"/>
</dbReference>
<dbReference type="InterPro" id="IPR029063">
    <property type="entry name" value="SAM-dependent_MTases_sf"/>
</dbReference>
<dbReference type="Pfam" id="PF03602">
    <property type="entry name" value="Cons_hypoth95"/>
    <property type="match status" value="1"/>
</dbReference>
<keyword evidence="2 4" id="KW-0808">Transferase</keyword>
<evidence type="ECO:0000313" key="4">
    <source>
        <dbReference type="EMBL" id="KMZ61765.1"/>
    </source>
</evidence>
<keyword evidence="1 4" id="KW-0489">Methyltransferase</keyword>
<dbReference type="Proteomes" id="UP000036987">
    <property type="component" value="Unassembled WGS sequence"/>
</dbReference>
<dbReference type="PANTHER" id="PTHR43542:SF1">
    <property type="entry name" value="METHYLTRANSFERASE"/>
    <property type="match status" value="1"/>
</dbReference>
<dbReference type="OrthoDB" id="3548at2759"/>
<gene>
    <name evidence="4" type="ORF">ZOSMA_4G00500</name>
</gene>
<dbReference type="GO" id="GO:0070475">
    <property type="term" value="P:rRNA base methylation"/>
    <property type="evidence" value="ECO:0000318"/>
    <property type="project" value="GO_Central"/>
</dbReference>
<dbReference type="GO" id="GO:0052913">
    <property type="term" value="F:16S rRNA (guanine(966)-N(2))-methyltransferase activity"/>
    <property type="evidence" value="ECO:0000318"/>
    <property type="project" value="GO_Central"/>
</dbReference>
<dbReference type="Gene3D" id="3.40.50.150">
    <property type="entry name" value="Vaccinia Virus protein VP39"/>
    <property type="match status" value="1"/>
</dbReference>
<comment type="caution">
    <text evidence="4">The sequence shown here is derived from an EMBL/GenBank/DDBJ whole genome shotgun (WGS) entry which is preliminary data.</text>
</comment>
<dbReference type="STRING" id="29655.A0A0K9P0N2"/>
<dbReference type="AlphaFoldDB" id="A0A0K9P0N2"/>
<evidence type="ECO:0000313" key="5">
    <source>
        <dbReference type="Proteomes" id="UP000036987"/>
    </source>
</evidence>
<dbReference type="OMA" id="SFIVVEY"/>
<evidence type="ECO:0000256" key="1">
    <source>
        <dbReference type="ARBA" id="ARBA00022603"/>
    </source>
</evidence>
<protein>
    <submittedName>
        <fullName evidence="4">Methyltransferase</fullName>
    </submittedName>
</protein>
<reference evidence="5" key="1">
    <citation type="journal article" date="2016" name="Nature">
        <title>The genome of the seagrass Zostera marina reveals angiosperm adaptation to the sea.</title>
        <authorList>
            <person name="Olsen J.L."/>
            <person name="Rouze P."/>
            <person name="Verhelst B."/>
            <person name="Lin Y.-C."/>
            <person name="Bayer T."/>
            <person name="Collen J."/>
            <person name="Dattolo E."/>
            <person name="De Paoli E."/>
            <person name="Dittami S."/>
            <person name="Maumus F."/>
            <person name="Michel G."/>
            <person name="Kersting A."/>
            <person name="Lauritano C."/>
            <person name="Lohaus R."/>
            <person name="Toepel M."/>
            <person name="Tonon T."/>
            <person name="Vanneste K."/>
            <person name="Amirebrahimi M."/>
            <person name="Brakel J."/>
            <person name="Bostroem C."/>
            <person name="Chovatia M."/>
            <person name="Grimwood J."/>
            <person name="Jenkins J.W."/>
            <person name="Jueterbock A."/>
            <person name="Mraz A."/>
            <person name="Stam W.T."/>
            <person name="Tice H."/>
            <person name="Bornberg-Bauer E."/>
            <person name="Green P.J."/>
            <person name="Pearson G.A."/>
            <person name="Procaccini G."/>
            <person name="Duarte C.M."/>
            <person name="Schmutz J."/>
            <person name="Reusch T.B.H."/>
            <person name="Van de Peer Y."/>
        </authorList>
    </citation>
    <scope>NUCLEOTIDE SEQUENCE [LARGE SCALE GENOMIC DNA]</scope>
    <source>
        <strain evidence="5">cv. Finnish</strain>
    </source>
</reference>
<accession>A0A0K9P0N2</accession>
<dbReference type="InterPro" id="IPR004398">
    <property type="entry name" value="RNA_MeTrfase_RsmD"/>
</dbReference>
<dbReference type="SUPFAM" id="SSF53335">
    <property type="entry name" value="S-adenosyl-L-methionine-dependent methyltransferases"/>
    <property type="match status" value="1"/>
</dbReference>
<dbReference type="EMBL" id="LFYR01001430">
    <property type="protein sequence ID" value="KMZ61765.1"/>
    <property type="molecule type" value="Genomic_DNA"/>
</dbReference>
<name>A0A0K9P0N2_ZOSMR</name>
<keyword evidence="5" id="KW-1185">Reference proteome</keyword>
<organism evidence="4 5">
    <name type="scientific">Zostera marina</name>
    <name type="common">Eelgrass</name>
    <dbReference type="NCBI Taxonomy" id="29655"/>
    <lineage>
        <taxon>Eukaryota</taxon>
        <taxon>Viridiplantae</taxon>
        <taxon>Streptophyta</taxon>
        <taxon>Embryophyta</taxon>
        <taxon>Tracheophyta</taxon>
        <taxon>Spermatophyta</taxon>
        <taxon>Magnoliopsida</taxon>
        <taxon>Liliopsida</taxon>
        <taxon>Zosteraceae</taxon>
        <taxon>Zostera</taxon>
    </lineage>
</organism>
<evidence type="ECO:0000256" key="3">
    <source>
        <dbReference type="SAM" id="MobiDB-lite"/>
    </source>
</evidence>